<dbReference type="Proteomes" id="UP000297608">
    <property type="component" value="Unassembled WGS sequence"/>
</dbReference>
<gene>
    <name evidence="3" type="ORF">E3O44_06820</name>
</gene>
<evidence type="ECO:0000313" key="3">
    <source>
        <dbReference type="EMBL" id="TFB86874.1"/>
    </source>
</evidence>
<sequence length="549" mass="59795">MRIRHITAQNFARLADLNLNVRGHLVLIGANDVGKTSLLHLLNLTLGPTAQLYQMLGVADLRDSERALGVTVQFEDFNDSDRRIFTREIDVDPITKVESLEIRLEVAVDPEDLESVVIQRWAPGRGEVRNLSREQLSALGWRYLPALRQTSAAHFDGASGAIRTLLRAVEPELGDEKKAMGGLLDDFNARLASSETLTALREGMAEHLSNSMPRAIGAGDLAVRTSSDPADSVLENVSMFMSRNGTFVPLSEQSDGVRQLVSMTLFDLAEGGANVIAIDEPELHLHPSSQRTVAELLARETNQKILVTHSPYIVQKFDPIQVVTVRGNGEFRQIDPNVLTIEDKMQAHWWSPRMLETLTARFAIVVEGIADRLIVEGAAQARGMSLDRLGAVVFELDGADKFPAVYKLIGPKAFDVEVLGLVDKAEQGSWLGAVKGKPNDVLGHTIFVSETDLEDEYCRAFGPRAMAVRLIASGVARDMRALTGACGVDNEADLNVEGLAKFCRTTPKNGGNRKVPSALAVTKGLTKAEAAEIVSVAALLDELERRAAL</sequence>
<dbReference type="InterPro" id="IPR027417">
    <property type="entry name" value="P-loop_NTPase"/>
</dbReference>
<dbReference type="EMBL" id="SOFG01000011">
    <property type="protein sequence ID" value="TFB86874.1"/>
    <property type="molecule type" value="Genomic_DNA"/>
</dbReference>
<name>A0ABY2IBB5_9MICO</name>
<dbReference type="PANTHER" id="PTHR43581">
    <property type="entry name" value="ATP/GTP PHOSPHATASE"/>
    <property type="match status" value="1"/>
</dbReference>
<dbReference type="PANTHER" id="PTHR43581:SF2">
    <property type="entry name" value="EXCINUCLEASE ATPASE SUBUNIT"/>
    <property type="match status" value="1"/>
</dbReference>
<dbReference type="Gene3D" id="3.40.50.300">
    <property type="entry name" value="P-loop containing nucleotide triphosphate hydrolases"/>
    <property type="match status" value="1"/>
</dbReference>
<dbReference type="InterPro" id="IPR051396">
    <property type="entry name" value="Bact_Antivir_Def_Nuclease"/>
</dbReference>
<dbReference type="Pfam" id="PF20469">
    <property type="entry name" value="OLD-like_TOPRIM"/>
    <property type="match status" value="1"/>
</dbReference>
<proteinExistence type="predicted"/>
<evidence type="ECO:0000313" key="4">
    <source>
        <dbReference type="Proteomes" id="UP000297608"/>
    </source>
</evidence>
<dbReference type="InterPro" id="IPR034139">
    <property type="entry name" value="TOPRIM_OLD"/>
</dbReference>
<comment type="caution">
    <text evidence="3">The sequence shown here is derived from an EMBL/GenBank/DDBJ whole genome shotgun (WGS) entry which is preliminary data.</text>
</comment>
<dbReference type="Pfam" id="PF13304">
    <property type="entry name" value="AAA_21"/>
    <property type="match status" value="1"/>
</dbReference>
<organism evidence="3 4">
    <name type="scientific">Cryobacterium algoricola</name>
    <dbReference type="NCBI Taxonomy" id="1259183"/>
    <lineage>
        <taxon>Bacteria</taxon>
        <taxon>Bacillati</taxon>
        <taxon>Actinomycetota</taxon>
        <taxon>Actinomycetes</taxon>
        <taxon>Micrococcales</taxon>
        <taxon>Microbacteriaceae</taxon>
        <taxon>Cryobacterium</taxon>
    </lineage>
</organism>
<evidence type="ECO:0000259" key="1">
    <source>
        <dbReference type="Pfam" id="PF13304"/>
    </source>
</evidence>
<reference evidence="3 4" key="1">
    <citation type="submission" date="2019-03" db="EMBL/GenBank/DDBJ databases">
        <title>Genomics of glacier-inhabiting Cryobacterium strains.</title>
        <authorList>
            <person name="Liu Q."/>
            <person name="Xin Y.-H."/>
        </authorList>
    </citation>
    <scope>NUCLEOTIDE SEQUENCE [LARGE SCALE GENOMIC DNA]</scope>
    <source>
        <strain evidence="3 4">MDB2-B</strain>
    </source>
</reference>
<accession>A0ABY2IBB5</accession>
<dbReference type="InterPro" id="IPR003959">
    <property type="entry name" value="ATPase_AAA_core"/>
</dbReference>
<dbReference type="RefSeq" id="WP_134533838.1">
    <property type="nucleotide sequence ID" value="NZ_SOFG01000011.1"/>
</dbReference>
<evidence type="ECO:0000259" key="2">
    <source>
        <dbReference type="Pfam" id="PF20469"/>
    </source>
</evidence>
<dbReference type="SUPFAM" id="SSF52540">
    <property type="entry name" value="P-loop containing nucleoside triphosphate hydrolases"/>
    <property type="match status" value="1"/>
</dbReference>
<feature type="domain" description="OLD protein-like TOPRIM" evidence="2">
    <location>
        <begin position="360"/>
        <end position="423"/>
    </location>
</feature>
<feature type="domain" description="ATPase AAA-type core" evidence="1">
    <location>
        <begin position="26"/>
        <end position="314"/>
    </location>
</feature>
<keyword evidence="4" id="KW-1185">Reference proteome</keyword>
<protein>
    <submittedName>
        <fullName evidence="3">DUF2813 domain-containing protein</fullName>
    </submittedName>
</protein>